<comment type="subcellular location">
    <subcellularLocation>
        <location evidence="1">Cell envelope</location>
    </subcellularLocation>
</comment>
<dbReference type="Gene3D" id="3.40.190.10">
    <property type="entry name" value="Periplasmic binding protein-like II"/>
    <property type="match status" value="1"/>
</dbReference>
<comment type="similarity">
    <text evidence="2">Belongs to the bacterial solute-binding protein 5 family.</text>
</comment>
<dbReference type="PANTHER" id="PTHR30290:SF10">
    <property type="entry name" value="PERIPLASMIC OLIGOPEPTIDE-BINDING PROTEIN-RELATED"/>
    <property type="match status" value="1"/>
</dbReference>
<evidence type="ECO:0000313" key="8">
    <source>
        <dbReference type="Proteomes" id="UP001331936"/>
    </source>
</evidence>
<dbReference type="InterPro" id="IPR000914">
    <property type="entry name" value="SBP_5_dom"/>
</dbReference>
<organism evidence="7 8">
    <name type="scientific">Rhodococcus chondri</name>
    <dbReference type="NCBI Taxonomy" id="3065941"/>
    <lineage>
        <taxon>Bacteria</taxon>
        <taxon>Bacillati</taxon>
        <taxon>Actinomycetota</taxon>
        <taxon>Actinomycetes</taxon>
        <taxon>Mycobacteriales</taxon>
        <taxon>Nocardiaceae</taxon>
        <taxon>Rhodococcus</taxon>
    </lineage>
</organism>
<evidence type="ECO:0000256" key="4">
    <source>
        <dbReference type="ARBA" id="ARBA00022729"/>
    </source>
</evidence>
<gene>
    <name evidence="7" type="ORF">Q8814_16660</name>
</gene>
<evidence type="ECO:0000256" key="1">
    <source>
        <dbReference type="ARBA" id="ARBA00004196"/>
    </source>
</evidence>
<evidence type="ECO:0000256" key="5">
    <source>
        <dbReference type="SAM" id="SignalP"/>
    </source>
</evidence>
<name>A0ABU7JWU1_9NOCA</name>
<dbReference type="SUPFAM" id="SSF53850">
    <property type="entry name" value="Periplasmic binding protein-like II"/>
    <property type="match status" value="1"/>
</dbReference>
<dbReference type="PIRSF" id="PIRSF002741">
    <property type="entry name" value="MppA"/>
    <property type="match status" value="1"/>
</dbReference>
<feature type="chain" id="PRO_5045884160" evidence="5">
    <location>
        <begin position="33"/>
        <end position="518"/>
    </location>
</feature>
<keyword evidence="3" id="KW-0813">Transport</keyword>
<evidence type="ECO:0000313" key="7">
    <source>
        <dbReference type="EMBL" id="MEE2033732.1"/>
    </source>
</evidence>
<dbReference type="InterPro" id="IPR039424">
    <property type="entry name" value="SBP_5"/>
</dbReference>
<accession>A0ABU7JWU1</accession>
<comment type="caution">
    <text evidence="7">The sequence shown here is derived from an EMBL/GenBank/DDBJ whole genome shotgun (WGS) entry which is preliminary data.</text>
</comment>
<dbReference type="InterPro" id="IPR030678">
    <property type="entry name" value="Peptide/Ni-bd"/>
</dbReference>
<sequence length="518" mass="55879">MFRSRWAVTTVACVAVAALVSSCGSSDSSASAGQGEVDTNATLSVGWTQAVTTLDPHMATSDLASFRFGLNNIYDRLFTVDYEGKPHGMLVTDWAYNDDGSRLVLTLREDASFRDGTPLDAAVVKANLERARTLESPVVKRSLSAISEVTATGPYEVTIALGKPTDQLPYLLAGVAGLIMNPPLFESGDPSTTADGSGAYSIESWAPGEKLVLVRDRDDYWDADSAKPARIEHTGIPDFQAFTNAVAGGQIDIGQFQPGNVAAVEGRDGLVTVPVEHGVGMEIAINRNVKPLEDLRVRQALNHALDRETITEALYPGSRVRWQFVPEGLAGFDESLEDIYPYDPEKAKALLTEAGHPNGIDLGEIAVSSATTPGMVDVVQEQFAAAGIRFEPRVLDGVEVYTQFASGRYPLLIGFSSAGISFAAGLNTRIGPTQNPAGTTPEYDALIAAVTDSRRTEDDRTASKVELNKYLTEEAWGVPVVWVTYPWVMSDKVGNFSTEMDYATTWGPYDLRYLTVTE</sequence>
<evidence type="ECO:0000259" key="6">
    <source>
        <dbReference type="Pfam" id="PF00496"/>
    </source>
</evidence>
<feature type="domain" description="Solute-binding protein family 5" evidence="6">
    <location>
        <begin position="85"/>
        <end position="413"/>
    </location>
</feature>
<dbReference type="EMBL" id="JAUZMZ010000096">
    <property type="protein sequence ID" value="MEE2033732.1"/>
    <property type="molecule type" value="Genomic_DNA"/>
</dbReference>
<dbReference type="Proteomes" id="UP001331936">
    <property type="component" value="Unassembled WGS sequence"/>
</dbReference>
<protein>
    <submittedName>
        <fullName evidence="7">ABC transporter substrate-binding protein</fullName>
    </submittedName>
</protein>
<keyword evidence="8" id="KW-1185">Reference proteome</keyword>
<evidence type="ECO:0000256" key="2">
    <source>
        <dbReference type="ARBA" id="ARBA00005695"/>
    </source>
</evidence>
<keyword evidence="4 5" id="KW-0732">Signal</keyword>
<reference evidence="7 8" key="1">
    <citation type="submission" date="2023-08" db="EMBL/GenBank/DDBJ databases">
        <authorList>
            <person name="Girao M."/>
            <person name="Carvalho M.F."/>
        </authorList>
    </citation>
    <scope>NUCLEOTIDE SEQUENCE [LARGE SCALE GENOMIC DNA]</scope>
    <source>
        <strain evidence="7 8">CC-R104</strain>
    </source>
</reference>
<dbReference type="Gene3D" id="3.10.105.10">
    <property type="entry name" value="Dipeptide-binding Protein, Domain 3"/>
    <property type="match status" value="1"/>
</dbReference>
<dbReference type="PANTHER" id="PTHR30290">
    <property type="entry name" value="PERIPLASMIC BINDING COMPONENT OF ABC TRANSPORTER"/>
    <property type="match status" value="1"/>
</dbReference>
<evidence type="ECO:0000256" key="3">
    <source>
        <dbReference type="ARBA" id="ARBA00022448"/>
    </source>
</evidence>
<proteinExistence type="inferred from homology"/>
<feature type="signal peptide" evidence="5">
    <location>
        <begin position="1"/>
        <end position="32"/>
    </location>
</feature>
<dbReference type="RefSeq" id="WP_330153125.1">
    <property type="nucleotide sequence ID" value="NZ_JAUZMZ010000096.1"/>
</dbReference>
<dbReference type="PROSITE" id="PS51257">
    <property type="entry name" value="PROKAR_LIPOPROTEIN"/>
    <property type="match status" value="1"/>
</dbReference>
<dbReference type="Pfam" id="PF00496">
    <property type="entry name" value="SBP_bac_5"/>
    <property type="match status" value="1"/>
</dbReference>